<evidence type="ECO:0000256" key="9">
    <source>
        <dbReference type="ARBA" id="ARBA00023242"/>
    </source>
</evidence>
<dbReference type="GO" id="GO:0003697">
    <property type="term" value="F:single-stranded DNA binding"/>
    <property type="evidence" value="ECO:0007669"/>
    <property type="project" value="TreeGrafter"/>
</dbReference>
<dbReference type="AlphaFoldDB" id="J4C8Q4"/>
<dbReference type="GO" id="GO:1901255">
    <property type="term" value="P:nucleotide-excision repair involved in interstrand cross-link repair"/>
    <property type="evidence" value="ECO:0007669"/>
    <property type="project" value="TreeGrafter"/>
</dbReference>
<dbReference type="InterPro" id="IPR011335">
    <property type="entry name" value="Restrct_endonuc-II-like"/>
</dbReference>
<feature type="region of interest" description="Disordered" evidence="10">
    <location>
        <begin position="765"/>
        <end position="817"/>
    </location>
</feature>
<keyword evidence="5" id="KW-0227">DNA damage</keyword>
<dbReference type="CDD" id="cd20078">
    <property type="entry name" value="XPF_nuclease_XPF_euk"/>
    <property type="match status" value="1"/>
</dbReference>
<dbReference type="PANTHER" id="PTHR10150:SF0">
    <property type="entry name" value="DNA REPAIR ENDONUCLEASE XPF"/>
    <property type="match status" value="1"/>
</dbReference>
<dbReference type="InterPro" id="IPR006166">
    <property type="entry name" value="ERCC4_domain"/>
</dbReference>
<evidence type="ECO:0000256" key="8">
    <source>
        <dbReference type="ARBA" id="ARBA00023204"/>
    </source>
</evidence>
<dbReference type="InterPro" id="IPR047520">
    <property type="entry name" value="XPF_nuclease"/>
</dbReference>
<dbReference type="FunFam" id="3.40.50.10130:FF:000002">
    <property type="entry name" value="DNA repair endonuclease XPF"/>
    <property type="match status" value="1"/>
</dbReference>
<dbReference type="eggNOG" id="KOG0442">
    <property type="taxonomic scope" value="Eukaryota"/>
</dbReference>
<keyword evidence="3" id="KW-0540">Nuclease</keyword>
<evidence type="ECO:0000256" key="4">
    <source>
        <dbReference type="ARBA" id="ARBA00022759"/>
    </source>
</evidence>
<keyword evidence="8" id="KW-0234">DNA repair</keyword>
<evidence type="ECO:0000256" key="1">
    <source>
        <dbReference type="ARBA" id="ARBA00004123"/>
    </source>
</evidence>
<dbReference type="GO" id="GO:0000014">
    <property type="term" value="F:single-stranded DNA endodeoxyribonuclease activity"/>
    <property type="evidence" value="ECO:0007669"/>
    <property type="project" value="TreeGrafter"/>
</dbReference>
<keyword evidence="13" id="KW-1185">Reference proteome</keyword>
<keyword evidence="7" id="KW-0238">DNA-binding</keyword>
<feature type="compositionally biased region" description="Low complexity" evidence="10">
    <location>
        <begin position="765"/>
        <end position="774"/>
    </location>
</feature>
<name>J4C8Q4_THEOR</name>
<dbReference type="GO" id="GO:0003684">
    <property type="term" value="F:damaged DNA binding"/>
    <property type="evidence" value="ECO:0007669"/>
    <property type="project" value="TreeGrafter"/>
</dbReference>
<evidence type="ECO:0000313" key="12">
    <source>
        <dbReference type="EMBL" id="BAM41193.1"/>
    </source>
</evidence>
<evidence type="ECO:0000256" key="5">
    <source>
        <dbReference type="ARBA" id="ARBA00022763"/>
    </source>
</evidence>
<dbReference type="RefSeq" id="XP_009691494.1">
    <property type="nucleotide sequence ID" value="XM_009693199.1"/>
</dbReference>
<dbReference type="SMART" id="SM00891">
    <property type="entry name" value="ERCC4"/>
    <property type="match status" value="1"/>
</dbReference>
<accession>J4C8Q4</accession>
<keyword evidence="9" id="KW-0539">Nucleus</keyword>
<dbReference type="OrthoDB" id="361020at2759"/>
<evidence type="ECO:0000256" key="3">
    <source>
        <dbReference type="ARBA" id="ARBA00022722"/>
    </source>
</evidence>
<dbReference type="OMA" id="SEMCSAY"/>
<evidence type="ECO:0000256" key="10">
    <source>
        <dbReference type="SAM" id="MobiDB-lite"/>
    </source>
</evidence>
<comment type="similarity">
    <text evidence="2">Belongs to the XPF family.</text>
</comment>
<evidence type="ECO:0000313" key="13">
    <source>
        <dbReference type="Proteomes" id="UP000003786"/>
    </source>
</evidence>
<organism evidence="12 13">
    <name type="scientific">Theileria orientalis strain Shintoku</name>
    <dbReference type="NCBI Taxonomy" id="869250"/>
    <lineage>
        <taxon>Eukaryota</taxon>
        <taxon>Sar</taxon>
        <taxon>Alveolata</taxon>
        <taxon>Apicomplexa</taxon>
        <taxon>Aconoidasida</taxon>
        <taxon>Piroplasmida</taxon>
        <taxon>Theileriidae</taxon>
        <taxon>Theileria</taxon>
    </lineage>
</organism>
<comment type="subcellular location">
    <subcellularLocation>
        <location evidence="1">Nucleus</location>
    </subcellularLocation>
</comment>
<evidence type="ECO:0000256" key="2">
    <source>
        <dbReference type="ARBA" id="ARBA00010015"/>
    </source>
</evidence>
<keyword evidence="4" id="KW-0255">Endonuclease</keyword>
<dbReference type="PANTHER" id="PTHR10150">
    <property type="entry name" value="DNA REPAIR ENDONUCLEASE XPF"/>
    <property type="match status" value="1"/>
</dbReference>
<protein>
    <recommendedName>
        <fullName evidence="11">ERCC4 domain-containing protein</fullName>
    </recommendedName>
</protein>
<evidence type="ECO:0000259" key="11">
    <source>
        <dbReference type="SMART" id="SM00891"/>
    </source>
</evidence>
<proteinExistence type="inferred from homology"/>
<dbReference type="GeneID" id="20715634"/>
<evidence type="ECO:0000256" key="7">
    <source>
        <dbReference type="ARBA" id="ARBA00023125"/>
    </source>
</evidence>
<feature type="compositionally biased region" description="Polar residues" evidence="10">
    <location>
        <begin position="775"/>
        <end position="792"/>
    </location>
</feature>
<dbReference type="GO" id="GO:0000712">
    <property type="term" value="P:resolution of meiotic recombination intermediates"/>
    <property type="evidence" value="ECO:0007669"/>
    <property type="project" value="TreeGrafter"/>
</dbReference>
<gene>
    <name evidence="12" type="ORF">TOT_030000456</name>
</gene>
<dbReference type="Proteomes" id="UP000003786">
    <property type="component" value="Chromosome 3"/>
</dbReference>
<dbReference type="STRING" id="869250.J4C8Q4"/>
<keyword evidence="6" id="KW-0378">Hydrolase</keyword>
<dbReference type="KEGG" id="tot:TOT_030000456"/>
<dbReference type="GO" id="GO:0000110">
    <property type="term" value="C:nucleotide-excision repair factor 1 complex"/>
    <property type="evidence" value="ECO:0007669"/>
    <property type="project" value="TreeGrafter"/>
</dbReference>
<dbReference type="EMBL" id="AP011948">
    <property type="protein sequence ID" value="BAM41193.1"/>
    <property type="molecule type" value="Genomic_DNA"/>
</dbReference>
<sequence length="1187" mass="136455">MPPLYYEKAILRSFVPTWRENLILYLKNGSLDKKTCPNLNEILGTSSRTDSEFHNGLIIVSSGVNIDRLLFYLLFYIANPLHVYEYDGFSENIKDCFKDNALLEEELKQECESLLDNYDKTETYVESKRNCHTKITSKKRKTYEITNRVKKEFEPSVTENDKSSFRQEWESSSQDREKVDELYDCPSLAIKNSKLSLKSNATYRKIFSMCEPAKPAKIWERSFLFTDVKVQATVTMYTHLVFILGFEQSDFENYQIMARDILGRLFVRNARACKVSSGDSLGAAGEGEEEADSCIRLPKLDYIDGNVLATARQQLYVNGGCYVINSRILLNDLLSGKILPEIIGGIVVMNAHQIMEEYNIAFVVRLLRMRNKLAFVKAISDSVANFKGNNLSFCLKNIFTKNVHIYPRCHHLIESVLNDSQIQPLTFEVFLPLSDNATSVYKSILKMIWTVVESMKRLKYDIDMNKVVYTTYKGLIKILDKQVTNVNVYQLYLNTTSGGGSQTSTSSSSTSGVSYYIDTLLKFRILLDSLLYMDPISFVEKLERMKNDNPDWLCTPNGIKLFKKSNERLFKIDEDNIDLSIEKNLKNEYIRGLFQLKLTNEQLIQMLKSNFKFHYQKRNKYRCRRYHNQRARKQNLSVEYRRRRLVATEASHLAYLTSYFKAGKKLRRNVLIVVENYYLVEYLTKYYKYDVHMSKLVQLMQINLATESGVVEGAAASAKSSGGESFSAEYYSNINKSILSNNNIWNLYRHLVNTNATPFEISSNSSFSNTQGSNVNSNTQAETNPDSENAALSTGECAGPESRGSAENQRQSEQEGDDELMDYLDINVDFDDYVFNSINVIKSFSTVNAGKIDKYDRLMSTLLRLNPCIVIIYAPNVHVFRVIENYCALKFSRPALYRKRLNFLQVHILSLRDCLETHRFTKSLKAELDAWSQVQTQKKSLVVRMDEALLVNKRSFVGQTIVDTRELNSKLPFFLFNAGLQVISTVLEIGDYLVTRDLCIERKSLSDLYTSLNSARLSKQLSEMCSAYENPFLLIEFDENDKFHLSSVGEGRYGHNYIYVKLVITCCNFPKLRLIWSSSPQESANIIRHLKINRSEPDLITNEYLVKNFRNKSEKVAATDTESLSPQGKPESLGLRRPEFVKNRDALKILRSIPGVTTHNITQILTNVSRRLVTGLDVHLFIFYLFM</sequence>
<reference evidence="12 13" key="1">
    <citation type="journal article" date="2012" name="MBio">
        <title>Comparative genome analysis of three eukaryotic parasites with differing abilities to transform leukocytes reveals key mediators of Theileria-induced leukocyte transformation.</title>
        <authorList>
            <person name="Hayashida K."/>
            <person name="Hara Y."/>
            <person name="Abe T."/>
            <person name="Yamasaki C."/>
            <person name="Toyoda A."/>
            <person name="Kosuge T."/>
            <person name="Suzuki Y."/>
            <person name="Sato Y."/>
            <person name="Kawashima S."/>
            <person name="Katayama T."/>
            <person name="Wakaguri H."/>
            <person name="Inoue N."/>
            <person name="Homma K."/>
            <person name="Tada-Umezaki M."/>
            <person name="Yagi Y."/>
            <person name="Fujii Y."/>
            <person name="Habara T."/>
            <person name="Kanehisa M."/>
            <person name="Watanabe H."/>
            <person name="Ito K."/>
            <person name="Gojobori T."/>
            <person name="Sugawara H."/>
            <person name="Imanishi T."/>
            <person name="Weir W."/>
            <person name="Gardner M."/>
            <person name="Pain A."/>
            <person name="Shiels B."/>
            <person name="Hattori M."/>
            <person name="Nene V."/>
            <person name="Sugimoto C."/>
        </authorList>
    </citation>
    <scope>NUCLEOTIDE SEQUENCE [LARGE SCALE GENOMIC DNA]</scope>
    <source>
        <strain evidence="12 13">Shintoku</strain>
    </source>
</reference>
<evidence type="ECO:0000256" key="6">
    <source>
        <dbReference type="ARBA" id="ARBA00022801"/>
    </source>
</evidence>
<dbReference type="VEuPathDB" id="PiroplasmaDB:TOT_030000456"/>
<dbReference type="GO" id="GO:0000724">
    <property type="term" value="P:double-strand break repair via homologous recombination"/>
    <property type="evidence" value="ECO:0007669"/>
    <property type="project" value="TreeGrafter"/>
</dbReference>
<dbReference type="Pfam" id="PF02732">
    <property type="entry name" value="ERCC4"/>
    <property type="match status" value="1"/>
</dbReference>
<dbReference type="Gene3D" id="3.40.50.10130">
    <property type="match status" value="1"/>
</dbReference>
<dbReference type="SUPFAM" id="SSF52980">
    <property type="entry name" value="Restriction endonuclease-like"/>
    <property type="match status" value="1"/>
</dbReference>
<feature type="domain" description="ERCC4" evidence="11">
    <location>
        <begin position="959"/>
        <end position="1039"/>
    </location>
</feature>